<evidence type="ECO:0000313" key="2">
    <source>
        <dbReference type="Proteomes" id="UP000015106"/>
    </source>
</evidence>
<protein>
    <submittedName>
        <fullName evidence="1">Uncharacterized protein</fullName>
    </submittedName>
</protein>
<dbReference type="EnsemblPlants" id="TuG1812S0001938000.01.T01">
    <property type="protein sequence ID" value="TuG1812S0001938000.01.T01.s_cds28397"/>
    <property type="gene ID" value="TuG1812S0001938000.01"/>
</dbReference>
<accession>A0A8R7VD45</accession>
<proteinExistence type="predicted"/>
<organism evidence="1 2">
    <name type="scientific">Triticum urartu</name>
    <name type="common">Red wild einkorn</name>
    <name type="synonym">Crithodium urartu</name>
    <dbReference type="NCBI Taxonomy" id="4572"/>
    <lineage>
        <taxon>Eukaryota</taxon>
        <taxon>Viridiplantae</taxon>
        <taxon>Streptophyta</taxon>
        <taxon>Embryophyta</taxon>
        <taxon>Tracheophyta</taxon>
        <taxon>Spermatophyta</taxon>
        <taxon>Magnoliopsida</taxon>
        <taxon>Liliopsida</taxon>
        <taxon>Poales</taxon>
        <taxon>Poaceae</taxon>
        <taxon>BOP clade</taxon>
        <taxon>Pooideae</taxon>
        <taxon>Triticodae</taxon>
        <taxon>Triticeae</taxon>
        <taxon>Triticinae</taxon>
        <taxon>Triticum</taxon>
    </lineage>
</organism>
<dbReference type="Proteomes" id="UP000015106">
    <property type="component" value="Unassembled WGS sequence"/>
</dbReference>
<reference evidence="1" key="2">
    <citation type="submission" date="2022-06" db="UniProtKB">
        <authorList>
            <consortium name="EnsemblPlants"/>
        </authorList>
    </citation>
    <scope>IDENTIFICATION</scope>
</reference>
<keyword evidence="2" id="KW-1185">Reference proteome</keyword>
<evidence type="ECO:0000313" key="1">
    <source>
        <dbReference type="EnsemblPlants" id="TuG1812S0001938000.01.T01.s_cds28397"/>
    </source>
</evidence>
<reference evidence="2" key="1">
    <citation type="journal article" date="2013" name="Nature">
        <title>Draft genome of the wheat A-genome progenitor Triticum urartu.</title>
        <authorList>
            <person name="Ling H.Q."/>
            <person name="Zhao S."/>
            <person name="Liu D."/>
            <person name="Wang J."/>
            <person name="Sun H."/>
            <person name="Zhang C."/>
            <person name="Fan H."/>
            <person name="Li D."/>
            <person name="Dong L."/>
            <person name="Tao Y."/>
            <person name="Gao C."/>
            <person name="Wu H."/>
            <person name="Li Y."/>
            <person name="Cui Y."/>
            <person name="Guo X."/>
            <person name="Zheng S."/>
            <person name="Wang B."/>
            <person name="Yu K."/>
            <person name="Liang Q."/>
            <person name="Yang W."/>
            <person name="Lou X."/>
            <person name="Chen J."/>
            <person name="Feng M."/>
            <person name="Jian J."/>
            <person name="Zhang X."/>
            <person name="Luo G."/>
            <person name="Jiang Y."/>
            <person name="Liu J."/>
            <person name="Wang Z."/>
            <person name="Sha Y."/>
            <person name="Zhang B."/>
            <person name="Wu H."/>
            <person name="Tang D."/>
            <person name="Shen Q."/>
            <person name="Xue P."/>
            <person name="Zou S."/>
            <person name="Wang X."/>
            <person name="Liu X."/>
            <person name="Wang F."/>
            <person name="Yang Y."/>
            <person name="An X."/>
            <person name="Dong Z."/>
            <person name="Zhang K."/>
            <person name="Zhang X."/>
            <person name="Luo M.C."/>
            <person name="Dvorak J."/>
            <person name="Tong Y."/>
            <person name="Wang J."/>
            <person name="Yang H."/>
            <person name="Li Z."/>
            <person name="Wang D."/>
            <person name="Zhang A."/>
            <person name="Wang J."/>
        </authorList>
    </citation>
    <scope>NUCLEOTIDE SEQUENCE</scope>
    <source>
        <strain evidence="2">cv. G1812</strain>
    </source>
</reference>
<dbReference type="AlphaFoldDB" id="A0A8R7VD45"/>
<dbReference type="Gramene" id="TuG1812S0001938000.01.T01">
    <property type="protein sequence ID" value="TuG1812S0001938000.01.T01.s_cds28397"/>
    <property type="gene ID" value="TuG1812S0001938000.01"/>
</dbReference>
<sequence>MRQTEQVCHLSDMADIAGPCREVVRYHPLLSSVVPAPPPLETLMLLHGQELEASLLVYAQEALQFLPEHRTGCWTASPSPNPIFKQVTNCIKLRSCSCKISYYSLPSAGTLELVSNIMCSNSKDRTKI</sequence>
<name>A0A8R7VD45_TRIUA</name>